<keyword evidence="2" id="KW-0808">Transferase</keyword>
<dbReference type="AlphaFoldDB" id="A0A2U0S9Z6"/>
<dbReference type="SUPFAM" id="SSF53335">
    <property type="entry name" value="S-adenosyl-L-methionine-dependent methyltransferases"/>
    <property type="match status" value="1"/>
</dbReference>
<accession>A0A2U0S9Z6</accession>
<comment type="caution">
    <text evidence="2">The sequence shown here is derived from an EMBL/GenBank/DDBJ whole genome shotgun (WGS) entry which is preliminary data.</text>
</comment>
<evidence type="ECO:0000313" key="2">
    <source>
        <dbReference type="EMBL" id="PVX28186.1"/>
    </source>
</evidence>
<keyword evidence="3" id="KW-1185">Reference proteome</keyword>
<feature type="signal peptide" evidence="1">
    <location>
        <begin position="1"/>
        <end position="22"/>
    </location>
</feature>
<keyword evidence="2" id="KW-0489">Methyltransferase</keyword>
<organism evidence="2 3">
    <name type="scientific">Sphingomonas pokkalii</name>
    <dbReference type="NCBI Taxonomy" id="2175090"/>
    <lineage>
        <taxon>Bacteria</taxon>
        <taxon>Pseudomonadati</taxon>
        <taxon>Pseudomonadota</taxon>
        <taxon>Alphaproteobacteria</taxon>
        <taxon>Sphingomonadales</taxon>
        <taxon>Sphingomonadaceae</taxon>
        <taxon>Sphingomonas</taxon>
    </lineage>
</organism>
<name>A0A2U0S9Z6_9SPHN</name>
<dbReference type="RefSeq" id="WP_116467639.1">
    <property type="nucleotide sequence ID" value="NZ_QENQ01000001.1"/>
</dbReference>
<dbReference type="PIRSF" id="PIRSF031679">
    <property type="entry name" value="Mtase_Alr7345_prd"/>
    <property type="match status" value="1"/>
</dbReference>
<evidence type="ECO:0000313" key="3">
    <source>
        <dbReference type="Proteomes" id="UP000245890"/>
    </source>
</evidence>
<dbReference type="OrthoDB" id="9801692at2"/>
<gene>
    <name evidence="2" type="ORF">DD559_01540</name>
</gene>
<protein>
    <submittedName>
        <fullName evidence="2">Methyltransferase</fullName>
    </submittedName>
</protein>
<dbReference type="InterPro" id="IPR029063">
    <property type="entry name" value="SAM-dependent_MTases_sf"/>
</dbReference>
<keyword evidence="1" id="KW-0732">Signal</keyword>
<dbReference type="EMBL" id="QENQ01000001">
    <property type="protein sequence ID" value="PVX28186.1"/>
    <property type="molecule type" value="Genomic_DNA"/>
</dbReference>
<dbReference type="InterPro" id="IPR016980">
    <property type="entry name" value="S-AdoMet-dep_MeTrfase_Alr7345"/>
</dbReference>
<evidence type="ECO:0000256" key="1">
    <source>
        <dbReference type="SAM" id="SignalP"/>
    </source>
</evidence>
<dbReference type="GO" id="GO:0008168">
    <property type="term" value="F:methyltransferase activity"/>
    <property type="evidence" value="ECO:0007669"/>
    <property type="project" value="UniProtKB-KW"/>
</dbReference>
<dbReference type="GO" id="GO:0032259">
    <property type="term" value="P:methylation"/>
    <property type="evidence" value="ECO:0007669"/>
    <property type="project" value="UniProtKB-KW"/>
</dbReference>
<proteinExistence type="predicted"/>
<dbReference type="Gene3D" id="3.40.50.150">
    <property type="entry name" value="Vaccinia Virus protein VP39"/>
    <property type="match status" value="1"/>
</dbReference>
<dbReference type="Proteomes" id="UP000245890">
    <property type="component" value="Unassembled WGS sequence"/>
</dbReference>
<sequence length="270" mass="28883">MRHSLIGIAVATAALAVAGVAAHQPAAKNAAIDAAVAAPTRSPANTARDQYRHPAETLAFFGVKPGDTVVEIWPGGGWYTEILAPLTRGKGTLYAAVPNNGSKGVDALKAKQPALYGPIRVVSFPAAQGQAKVPDGTADVVLTFRNVHNWRMGYQRDGEDYSAEAFKQMYAMLKKGGTLGIEDHRLPENASAERETSSGYIKVSTVRRLAEAAGFQFVGASEVNANKADTADWPNGVWTLPPTYALKDQDRAKYAAIGESDRMTLKFRKP</sequence>
<reference evidence="2 3" key="1">
    <citation type="submission" date="2018-05" db="EMBL/GenBank/DDBJ databases">
        <title>Description of Sphingomonas pokkalii sp nov, isolated from the rhizosphere of saline tolerant pokkali rice and its draft genome analysis.</title>
        <authorList>
            <person name="Menon R."/>
            <person name="Kumari S."/>
            <person name="Rameshkumar N."/>
        </authorList>
    </citation>
    <scope>NUCLEOTIDE SEQUENCE [LARGE SCALE GENOMIC DNA]</scope>
    <source>
        <strain evidence="2 3">L3B27</strain>
    </source>
</reference>
<feature type="chain" id="PRO_5015649353" evidence="1">
    <location>
        <begin position="23"/>
        <end position="270"/>
    </location>
</feature>